<dbReference type="GO" id="GO:0005576">
    <property type="term" value="C:extracellular region"/>
    <property type="evidence" value="ECO:0007669"/>
    <property type="project" value="InterPro"/>
</dbReference>
<dbReference type="PRINTS" id="PR00772">
    <property type="entry name" value="ENTEROTOXINB"/>
</dbReference>
<dbReference type="RefSeq" id="WP_074505274.1">
    <property type="nucleotide sequence ID" value="NZ_LRKC01000062.1"/>
</dbReference>
<evidence type="ECO:0000256" key="1">
    <source>
        <dbReference type="SAM" id="SignalP"/>
    </source>
</evidence>
<comment type="caution">
    <text evidence="2">The sequence shown here is derived from an EMBL/GenBank/DDBJ whole genome shotgun (WGS) entry which is preliminary data.</text>
</comment>
<feature type="chain" id="PRO_5032880296" evidence="1">
    <location>
        <begin position="22"/>
        <end position="124"/>
    </location>
</feature>
<accession>A0A854BS78</accession>
<dbReference type="AlphaFoldDB" id="A0A854BS78"/>
<dbReference type="Pfam" id="PF01376">
    <property type="entry name" value="Enterotoxin_b"/>
    <property type="match status" value="1"/>
</dbReference>
<evidence type="ECO:0000313" key="3">
    <source>
        <dbReference type="Proteomes" id="UP000185794"/>
    </source>
</evidence>
<proteinExistence type="predicted"/>
<keyword evidence="1" id="KW-0732">Signal</keyword>
<feature type="signal peptide" evidence="1">
    <location>
        <begin position="1"/>
        <end position="21"/>
    </location>
</feature>
<evidence type="ECO:0000313" key="2">
    <source>
        <dbReference type="EMBL" id="OKV16299.1"/>
    </source>
</evidence>
<dbReference type="EMBL" id="LRKC01000062">
    <property type="protein sequence ID" value="OKV16299.1"/>
    <property type="molecule type" value="Genomic_DNA"/>
</dbReference>
<organism evidence="2 3">
    <name type="scientific">Escherichia coli</name>
    <dbReference type="NCBI Taxonomy" id="562"/>
    <lineage>
        <taxon>Bacteria</taxon>
        <taxon>Pseudomonadati</taxon>
        <taxon>Pseudomonadota</taxon>
        <taxon>Gammaproteobacteria</taxon>
        <taxon>Enterobacterales</taxon>
        <taxon>Enterobacteriaceae</taxon>
        <taxon>Escherichia</taxon>
    </lineage>
</organism>
<dbReference type="InterPro" id="IPR008992">
    <property type="entry name" value="Enterotoxin"/>
</dbReference>
<protein>
    <submittedName>
        <fullName evidence="2">Cholera enterotoxin subunit B</fullName>
    </submittedName>
</protein>
<sequence length="124" mass="14088">MNKVKYYVLFTALLSSLCAYGAPQSITELCSEYRNTQIYTINDKILSYTESMAGKREMVIITFKSGATFQVEVPGSQHIDSQKKAIERMKDTLRITYLTETKIDKLCVWNNKTPNSIAAISMEN</sequence>
<gene>
    <name evidence="2" type="ORF">AWP47_02935</name>
</gene>
<dbReference type="Proteomes" id="UP000185794">
    <property type="component" value="Unassembled WGS sequence"/>
</dbReference>
<dbReference type="Gene3D" id="2.40.50.110">
    <property type="match status" value="1"/>
</dbReference>
<reference evidence="2 3" key="1">
    <citation type="journal article" date="2017" name="Front. Cell. Infect. Microbiol.">
        <title>Chaperone-usher pili loci of human colonization factor-negative enterotoxigenic Escherichia coli.</title>
        <authorList>
            <person name="Del Canto F."/>
            <person name="Vidal R."/>
            <person name="Stine O.C."/>
            <person name="Pop M."/>
        </authorList>
    </citation>
    <scope>NUCLEOTIDE SEQUENCE [LARGE SCALE GENOMIC DNA]</scope>
    <source>
        <strain evidence="2 3">700324</strain>
    </source>
</reference>
<dbReference type="InterPro" id="IPR001835">
    <property type="entry name" value="Enterotoxin_B"/>
</dbReference>
<dbReference type="SUPFAM" id="SSF50203">
    <property type="entry name" value="Bacterial enterotoxins"/>
    <property type="match status" value="1"/>
</dbReference>
<name>A0A854BS78_ECOLX</name>